<dbReference type="Proteomes" id="UP000015524">
    <property type="component" value="Unassembled WGS sequence"/>
</dbReference>
<name>T0I2G1_9SPHN</name>
<dbReference type="AlphaFoldDB" id="T0I2G1"/>
<keyword evidence="1" id="KW-0175">Coiled coil</keyword>
<dbReference type="NCBIfam" id="NF042916">
    <property type="entry name" value="IncP_KfrC_dom"/>
    <property type="match status" value="1"/>
</dbReference>
<evidence type="ECO:0008006" key="5">
    <source>
        <dbReference type="Google" id="ProtNLM"/>
    </source>
</evidence>
<dbReference type="EMBL" id="ATIB01000021">
    <property type="protein sequence ID" value="EQB05820.1"/>
    <property type="molecule type" value="Genomic_DNA"/>
</dbReference>
<gene>
    <name evidence="3" type="ORF">L485_01870</name>
</gene>
<evidence type="ECO:0000256" key="1">
    <source>
        <dbReference type="SAM" id="Coils"/>
    </source>
</evidence>
<feature type="compositionally biased region" description="Low complexity" evidence="2">
    <location>
        <begin position="193"/>
        <end position="211"/>
    </location>
</feature>
<proteinExistence type="predicted"/>
<evidence type="ECO:0000256" key="2">
    <source>
        <dbReference type="SAM" id="MobiDB-lite"/>
    </source>
</evidence>
<dbReference type="eggNOG" id="COG0503">
    <property type="taxonomic scope" value="Bacteria"/>
</dbReference>
<feature type="coiled-coil region" evidence="1">
    <location>
        <begin position="52"/>
        <end position="128"/>
    </location>
</feature>
<comment type="caution">
    <text evidence="3">The sequence shown here is derived from an EMBL/GenBank/DDBJ whole genome shotgun (WGS) entry which is preliminary data.</text>
</comment>
<dbReference type="InterPro" id="IPR050043">
    <property type="entry name" value="KfrC-like_dom"/>
</dbReference>
<dbReference type="RefSeq" id="WP_021243374.1">
    <property type="nucleotide sequence ID" value="NZ_ATIB01000021.1"/>
</dbReference>
<protein>
    <recommendedName>
        <fullName evidence="5">KfrC</fullName>
    </recommendedName>
</protein>
<evidence type="ECO:0000313" key="3">
    <source>
        <dbReference type="EMBL" id="EQB05820.1"/>
    </source>
</evidence>
<evidence type="ECO:0000313" key="4">
    <source>
        <dbReference type="Proteomes" id="UP000015524"/>
    </source>
</evidence>
<reference evidence="3 4" key="1">
    <citation type="journal article" date="2013" name="Genome Announc.">
        <title>Draft Genome Sequence of a Hexachlorocyclohexane-Degrading Bacterium, Sphingobium baderi Strain LL03T.</title>
        <authorList>
            <person name="Kaur J."/>
            <person name="Verma H."/>
            <person name="Tripathi C."/>
            <person name="Khurana J.P."/>
            <person name="Lal R."/>
        </authorList>
    </citation>
    <scope>NUCLEOTIDE SEQUENCE [LARGE SCALE GENOMIC DNA]</scope>
    <source>
        <strain evidence="3 4">LL03</strain>
    </source>
</reference>
<dbReference type="OrthoDB" id="7594162at2"/>
<accession>T0I2G1</accession>
<keyword evidence="4" id="KW-1185">Reference proteome</keyword>
<sequence>MAALTGSNKQTLSNGTGDPIADADGLLGLARGIEAQEAGEIAAPSATEEEYAAAMVQMVEEKQDQASQIEDRLENMIEAQSARLTQVQGHPPGMLASATTRARWQAQIAQAQATVQLLQARLETVREIRDGITVHGSKIEALAAEKLEYRQPKLADDFAELQEARRLHEIHTRQQQEKKREVRQGLVQEAAPSSGLSLSRGLSQNRGSSGA</sequence>
<feature type="region of interest" description="Disordered" evidence="2">
    <location>
        <begin position="169"/>
        <end position="211"/>
    </location>
</feature>
<dbReference type="PATRIC" id="fig|1114964.3.peg.342"/>
<feature type="compositionally biased region" description="Basic and acidic residues" evidence="2">
    <location>
        <begin position="169"/>
        <end position="183"/>
    </location>
</feature>
<organism evidence="3 4">
    <name type="scientific">Sphingobium baderi LL03</name>
    <dbReference type="NCBI Taxonomy" id="1114964"/>
    <lineage>
        <taxon>Bacteria</taxon>
        <taxon>Pseudomonadati</taxon>
        <taxon>Pseudomonadota</taxon>
        <taxon>Alphaproteobacteria</taxon>
        <taxon>Sphingomonadales</taxon>
        <taxon>Sphingomonadaceae</taxon>
        <taxon>Sphingobium</taxon>
    </lineage>
</organism>